<keyword evidence="2" id="KW-0645">Protease</keyword>
<reference evidence="2 3" key="1">
    <citation type="submission" date="2016-10" db="EMBL/GenBank/DDBJ databases">
        <authorList>
            <person name="de Groot N.N."/>
        </authorList>
    </citation>
    <scope>NUCLEOTIDE SEQUENCE [LARGE SCALE GENOMIC DNA]</scope>
    <source>
        <strain evidence="2 3">DSM 43794</strain>
    </source>
</reference>
<protein>
    <submittedName>
        <fullName evidence="2">D-aminopeptidase</fullName>
    </submittedName>
</protein>
<accession>A0A1H1DK09</accession>
<dbReference type="OrthoDB" id="9770388at2"/>
<dbReference type="SUPFAM" id="SSF56266">
    <property type="entry name" value="DmpA/ArgJ-like"/>
    <property type="match status" value="1"/>
</dbReference>
<name>A0A1H1DK09_9ACTN</name>
<gene>
    <name evidence="2" type="ORF">SAMN04489764_2043</name>
</gene>
<dbReference type="InterPro" id="IPR005321">
    <property type="entry name" value="Peptidase_S58_DmpA"/>
</dbReference>
<keyword evidence="2" id="KW-0378">Hydrolase</keyword>
<organism evidence="2 3">
    <name type="scientific">Thermostaphylospora chromogena</name>
    <dbReference type="NCBI Taxonomy" id="35622"/>
    <lineage>
        <taxon>Bacteria</taxon>
        <taxon>Bacillati</taxon>
        <taxon>Actinomycetota</taxon>
        <taxon>Actinomycetes</taxon>
        <taxon>Streptosporangiales</taxon>
        <taxon>Thermomonosporaceae</taxon>
        <taxon>Thermostaphylospora</taxon>
    </lineage>
</organism>
<keyword evidence="3" id="KW-1185">Reference proteome</keyword>
<keyword evidence="2" id="KW-0031">Aminopeptidase</keyword>
<dbReference type="InterPro" id="IPR016117">
    <property type="entry name" value="ArgJ-like_dom_sf"/>
</dbReference>
<dbReference type="RefSeq" id="WP_093258809.1">
    <property type="nucleotide sequence ID" value="NZ_FNKK01000002.1"/>
</dbReference>
<comment type="similarity">
    <text evidence="1">Belongs to the peptidase S58 family.</text>
</comment>
<sequence>MRARHLGIVPLGGESGEWNAVTDVPGVRVGHRTIVREPGVRTGVTAIVPEGIGPRAPLPAGLFAGNGFGKLVGATQIAELGQVESPIVLTSTLSAFRAADALVSWMLTRPDCADVVSFNPVVGECNDAYLSDARARPVGEAEVIAAIEDAASGPVAEGCVGAGTGTCALGFKAGIGTSSRVCDLAGERVTVGVLVQANFGGTLRLLGVPVTPERLGLKTGAPAHPGTPGGPADAGSCMIVVATDAPLDARQLTRLARRAVFALGRVGASYGNGSGDYGIAFSVRPAGQAPPDFALDPLFEAVLDAVEEAVLNSLFTATTTTGVHGRTVHALPVPALRELLDGRRGAPPPGA</sequence>
<evidence type="ECO:0000256" key="1">
    <source>
        <dbReference type="ARBA" id="ARBA00007068"/>
    </source>
</evidence>
<dbReference type="Proteomes" id="UP000217103">
    <property type="component" value="Unassembled WGS sequence"/>
</dbReference>
<dbReference type="GO" id="GO:0004177">
    <property type="term" value="F:aminopeptidase activity"/>
    <property type="evidence" value="ECO:0007669"/>
    <property type="project" value="UniProtKB-KW"/>
</dbReference>
<dbReference type="AlphaFoldDB" id="A0A1H1DK09"/>
<dbReference type="PANTHER" id="PTHR36512:SF3">
    <property type="entry name" value="BLR5678 PROTEIN"/>
    <property type="match status" value="1"/>
</dbReference>
<evidence type="ECO:0000313" key="3">
    <source>
        <dbReference type="Proteomes" id="UP000217103"/>
    </source>
</evidence>
<proteinExistence type="inferred from homology"/>
<dbReference type="PANTHER" id="PTHR36512">
    <property type="entry name" value="D-AMINOPEPTIDASE"/>
    <property type="match status" value="1"/>
</dbReference>
<dbReference type="Pfam" id="PF03576">
    <property type="entry name" value="Peptidase_S58"/>
    <property type="match status" value="1"/>
</dbReference>
<dbReference type="Gene3D" id="3.60.70.12">
    <property type="entry name" value="L-amino peptidase D-ALA esterase/amidase"/>
    <property type="match status" value="1"/>
</dbReference>
<dbReference type="STRING" id="35622.SAMN04489764_2043"/>
<evidence type="ECO:0000313" key="2">
    <source>
        <dbReference type="EMBL" id="SDQ76792.1"/>
    </source>
</evidence>
<dbReference type="EMBL" id="FNKK01000002">
    <property type="protein sequence ID" value="SDQ76792.1"/>
    <property type="molecule type" value="Genomic_DNA"/>
</dbReference>